<accession>A0ABQ3KKS0</accession>
<evidence type="ECO:0000313" key="2">
    <source>
        <dbReference type="EMBL" id="GHG33364.1"/>
    </source>
</evidence>
<evidence type="ECO:0008006" key="4">
    <source>
        <dbReference type="Google" id="ProtNLM"/>
    </source>
</evidence>
<dbReference type="RefSeq" id="WP_229903011.1">
    <property type="nucleotide sequence ID" value="NZ_BNAW01000036.1"/>
</dbReference>
<gene>
    <name evidence="2" type="ORF">GCM10017567_62050</name>
</gene>
<dbReference type="Proteomes" id="UP000649955">
    <property type="component" value="Unassembled WGS sequence"/>
</dbReference>
<reference evidence="3" key="1">
    <citation type="journal article" date="2019" name="Int. J. Syst. Evol. Microbiol.">
        <title>The Global Catalogue of Microorganisms (GCM) 10K type strain sequencing project: providing services to taxonomists for standard genome sequencing and annotation.</title>
        <authorList>
            <consortium name="The Broad Institute Genomics Platform"/>
            <consortium name="The Broad Institute Genome Sequencing Center for Infectious Disease"/>
            <person name="Wu L."/>
            <person name="Ma J."/>
        </authorList>
    </citation>
    <scope>NUCLEOTIDE SEQUENCE [LARGE SCALE GENOMIC DNA]</scope>
    <source>
        <strain evidence="3">CGMCC 4.7680</strain>
    </source>
</reference>
<evidence type="ECO:0000256" key="1">
    <source>
        <dbReference type="SAM" id="MobiDB-lite"/>
    </source>
</evidence>
<evidence type="ECO:0000313" key="3">
    <source>
        <dbReference type="Proteomes" id="UP000649955"/>
    </source>
</evidence>
<name>A0ABQ3KKS0_9PSEU</name>
<feature type="region of interest" description="Disordered" evidence="1">
    <location>
        <begin position="95"/>
        <end position="115"/>
    </location>
</feature>
<proteinExistence type="predicted"/>
<keyword evidence="3" id="KW-1185">Reference proteome</keyword>
<protein>
    <recommendedName>
        <fullName evidence="4">Excreted virulence factor EspC, type VII ESX diderm</fullName>
    </recommendedName>
</protein>
<sequence length="115" mass="12143">MSLDGPGFHVEIELLEAASKNMAQIVRDQDGFELRGLCGEAEIYGHQGVHSGLAEFCGRWSVGLDALADRAERMGDTLGEAAKVYRGVDEANAESLKEDPAVDAVDPPAFPGGAV</sequence>
<organism evidence="2 3">
    <name type="scientific">Amycolatopsis bullii</name>
    <dbReference type="NCBI Taxonomy" id="941987"/>
    <lineage>
        <taxon>Bacteria</taxon>
        <taxon>Bacillati</taxon>
        <taxon>Actinomycetota</taxon>
        <taxon>Actinomycetes</taxon>
        <taxon>Pseudonocardiales</taxon>
        <taxon>Pseudonocardiaceae</taxon>
        <taxon>Amycolatopsis</taxon>
    </lineage>
</organism>
<dbReference type="EMBL" id="BNAW01000036">
    <property type="protein sequence ID" value="GHG33364.1"/>
    <property type="molecule type" value="Genomic_DNA"/>
</dbReference>
<comment type="caution">
    <text evidence="2">The sequence shown here is derived from an EMBL/GenBank/DDBJ whole genome shotgun (WGS) entry which is preliminary data.</text>
</comment>